<proteinExistence type="predicted"/>
<dbReference type="AlphaFoldDB" id="A0ABD1F9S6"/>
<evidence type="ECO:0000313" key="1">
    <source>
        <dbReference type="EMBL" id="KAL1514323.1"/>
    </source>
</evidence>
<sequence>MLMFIKLYCSSSDSENDEVENNRSLRRTNIENYIENTVPKYSAKQFREHFRVNRGTSLLSLLKNLLYMKKIKEILVVGQKLQKRK</sequence>
<accession>A0ABD1F9S6</accession>
<reference evidence="1 2" key="1">
    <citation type="submission" date="2024-05" db="EMBL/GenBank/DDBJ databases">
        <title>Genetic variation in Jamaican populations of the coffee berry borer (Hypothenemus hampei).</title>
        <authorList>
            <person name="Errbii M."/>
            <person name="Myrie A."/>
        </authorList>
    </citation>
    <scope>NUCLEOTIDE SEQUENCE [LARGE SCALE GENOMIC DNA]</scope>
    <source>
        <strain evidence="1">JA-Hopewell-2020-01-JO</strain>
        <tissue evidence="1">Whole body</tissue>
    </source>
</reference>
<protein>
    <submittedName>
        <fullName evidence="1">Uncharacterized protein</fullName>
    </submittedName>
</protein>
<gene>
    <name evidence="1" type="ORF">ABEB36_003596</name>
</gene>
<name>A0ABD1F9S6_HYPHA</name>
<comment type="caution">
    <text evidence="1">The sequence shown here is derived from an EMBL/GenBank/DDBJ whole genome shotgun (WGS) entry which is preliminary data.</text>
</comment>
<dbReference type="Proteomes" id="UP001566132">
    <property type="component" value="Unassembled WGS sequence"/>
</dbReference>
<organism evidence="1 2">
    <name type="scientific">Hypothenemus hampei</name>
    <name type="common">Coffee berry borer</name>
    <dbReference type="NCBI Taxonomy" id="57062"/>
    <lineage>
        <taxon>Eukaryota</taxon>
        <taxon>Metazoa</taxon>
        <taxon>Ecdysozoa</taxon>
        <taxon>Arthropoda</taxon>
        <taxon>Hexapoda</taxon>
        <taxon>Insecta</taxon>
        <taxon>Pterygota</taxon>
        <taxon>Neoptera</taxon>
        <taxon>Endopterygota</taxon>
        <taxon>Coleoptera</taxon>
        <taxon>Polyphaga</taxon>
        <taxon>Cucujiformia</taxon>
        <taxon>Curculionidae</taxon>
        <taxon>Scolytinae</taxon>
        <taxon>Hypothenemus</taxon>
    </lineage>
</organism>
<evidence type="ECO:0000313" key="2">
    <source>
        <dbReference type="Proteomes" id="UP001566132"/>
    </source>
</evidence>
<dbReference type="EMBL" id="JBDJPC010000002">
    <property type="protein sequence ID" value="KAL1514323.1"/>
    <property type="molecule type" value="Genomic_DNA"/>
</dbReference>
<keyword evidence="2" id="KW-1185">Reference proteome</keyword>